<protein>
    <recommendedName>
        <fullName evidence="3">HEAT repeat domain-containing protein</fullName>
    </recommendedName>
</protein>
<gene>
    <name evidence="1" type="ORF">QNI16_05870</name>
</gene>
<proteinExistence type="predicted"/>
<evidence type="ECO:0000313" key="2">
    <source>
        <dbReference type="Proteomes" id="UP001241110"/>
    </source>
</evidence>
<comment type="caution">
    <text evidence="1">The sequence shown here is derived from an EMBL/GenBank/DDBJ whole genome shotgun (WGS) entry which is preliminary data.</text>
</comment>
<evidence type="ECO:0000313" key="1">
    <source>
        <dbReference type="EMBL" id="MDJ1480006.1"/>
    </source>
</evidence>
<reference evidence="1" key="1">
    <citation type="submission" date="2023-05" db="EMBL/GenBank/DDBJ databases">
        <authorList>
            <person name="Zhang X."/>
        </authorList>
    </citation>
    <scope>NUCLEOTIDE SEQUENCE</scope>
    <source>
        <strain evidence="1">YF14B1</strain>
    </source>
</reference>
<dbReference type="EMBL" id="JASJOS010000002">
    <property type="protein sequence ID" value="MDJ1480006.1"/>
    <property type="molecule type" value="Genomic_DNA"/>
</dbReference>
<dbReference type="AlphaFoldDB" id="A0AAE3QJZ1"/>
<name>A0AAE3QJZ1_9BACT</name>
<organism evidence="1 2">
    <name type="scientific">Xanthocytophaga flava</name>
    <dbReference type="NCBI Taxonomy" id="3048013"/>
    <lineage>
        <taxon>Bacteria</taxon>
        <taxon>Pseudomonadati</taxon>
        <taxon>Bacteroidota</taxon>
        <taxon>Cytophagia</taxon>
        <taxon>Cytophagales</taxon>
        <taxon>Rhodocytophagaceae</taxon>
        <taxon>Xanthocytophaga</taxon>
    </lineage>
</organism>
<dbReference type="Proteomes" id="UP001241110">
    <property type="component" value="Unassembled WGS sequence"/>
</dbReference>
<evidence type="ECO:0008006" key="3">
    <source>
        <dbReference type="Google" id="ProtNLM"/>
    </source>
</evidence>
<dbReference type="RefSeq" id="WP_313976576.1">
    <property type="nucleotide sequence ID" value="NZ_JASJOS010000002.1"/>
</dbReference>
<sequence length="371" mass="43267">MITCILSCQPKEDPHNIVEKELVPVNSDSLSNARTLASLSAFTQTEHDVVTEILKDTIIPDTLVDLKTLVARIAKSNRIESSHIGRAGSLSDQWVRSEQLKKIAPTTILISLTNHKNAVVRCYAFQALAYRHHQAMFTILLNHLSDTTKINIQSGCLGMQQRTGDFFIHTVVQDDKDMYTLTTKEHATLDSILLYDDKIILDSRYAILWKMNPIAKYYPRIRYLAHYRKNTAALFALAKYQKQTDKKLIASFFNDPDTQADALYAVREFPDPDFYPYVKKVFEQEWKEKLYDYSKWRICYQVLAQYPNDETMEIFKRTLLVKDEFRYETLCQYLLVAIKKYPNELYKPIETRIKLPDYQLQEVNEEIASEF</sequence>
<accession>A0AAE3QJZ1</accession>